<keyword evidence="1 2" id="KW-0378">Hydrolase</keyword>
<dbReference type="GO" id="GO:0016874">
    <property type="term" value="F:ligase activity"/>
    <property type="evidence" value="ECO:0007669"/>
    <property type="project" value="UniProtKB-KW"/>
</dbReference>
<comment type="function">
    <text evidence="2">Hydrolyzes RNA 2',3'-cyclic phosphodiester to an RNA 2'-phosphomonoester.</text>
</comment>
<dbReference type="GO" id="GO:0008664">
    <property type="term" value="F:RNA 2',3'-cyclic 3'-phosphodiesterase activity"/>
    <property type="evidence" value="ECO:0007669"/>
    <property type="project" value="UniProtKB-EC"/>
</dbReference>
<dbReference type="Pfam" id="PF13563">
    <property type="entry name" value="2_5_RNA_ligase2"/>
    <property type="match status" value="1"/>
</dbReference>
<feature type="short sequence motif" description="HXTX 1" evidence="2">
    <location>
        <begin position="64"/>
        <end position="67"/>
    </location>
</feature>
<evidence type="ECO:0000313" key="4">
    <source>
        <dbReference type="EMBL" id="MBK0418937.1"/>
    </source>
</evidence>
<evidence type="ECO:0000256" key="1">
    <source>
        <dbReference type="ARBA" id="ARBA00022801"/>
    </source>
</evidence>
<feature type="compositionally biased region" description="Basic and acidic residues" evidence="3">
    <location>
        <begin position="36"/>
        <end position="46"/>
    </location>
</feature>
<accession>A0A934UVH0</accession>
<organism evidence="4 5">
    <name type="scientific">Leucobacter chromiisoli</name>
    <dbReference type="NCBI Taxonomy" id="2796471"/>
    <lineage>
        <taxon>Bacteria</taxon>
        <taxon>Bacillati</taxon>
        <taxon>Actinomycetota</taxon>
        <taxon>Actinomycetes</taxon>
        <taxon>Micrococcales</taxon>
        <taxon>Microbacteriaceae</taxon>
        <taxon>Leucobacter</taxon>
    </lineage>
</organism>
<dbReference type="InterPro" id="IPR004175">
    <property type="entry name" value="RNA_CPDase"/>
</dbReference>
<feature type="active site" description="Proton acceptor" evidence="2">
    <location>
        <position position="159"/>
    </location>
</feature>
<dbReference type="InterPro" id="IPR009097">
    <property type="entry name" value="Cyclic_Pdiesterase"/>
</dbReference>
<dbReference type="AlphaFoldDB" id="A0A934UVH0"/>
<gene>
    <name evidence="4" type="ORF">JD276_07805</name>
</gene>
<proteinExistence type="inferred from homology"/>
<evidence type="ECO:0000313" key="5">
    <source>
        <dbReference type="Proteomes" id="UP000608530"/>
    </source>
</evidence>
<dbReference type="GO" id="GO:0004113">
    <property type="term" value="F:2',3'-cyclic-nucleotide 3'-phosphodiesterase activity"/>
    <property type="evidence" value="ECO:0007669"/>
    <property type="project" value="InterPro"/>
</dbReference>
<feature type="region of interest" description="Disordered" evidence="3">
    <location>
        <begin position="221"/>
        <end position="243"/>
    </location>
</feature>
<feature type="active site" description="Proton donor" evidence="2">
    <location>
        <position position="64"/>
    </location>
</feature>
<dbReference type="EMBL" id="JAEHOH010000010">
    <property type="protein sequence ID" value="MBK0418937.1"/>
    <property type="molecule type" value="Genomic_DNA"/>
</dbReference>
<protein>
    <recommendedName>
        <fullName evidence="2">RNA 2',3'-cyclic phosphodiesterase</fullName>
        <shortName evidence="2">RNA 2',3'-CPDase</shortName>
        <ecNumber evidence="2">3.1.4.58</ecNumber>
    </recommendedName>
</protein>
<feature type="compositionally biased region" description="Low complexity" evidence="3">
    <location>
        <begin position="221"/>
        <end position="231"/>
    </location>
</feature>
<feature type="short sequence motif" description="HXTX 2" evidence="2">
    <location>
        <begin position="159"/>
        <end position="162"/>
    </location>
</feature>
<sequence length="243" mass="25516">MRLFLSLPLPATVAEHLDLAVGAVADAAAWGVGATDGRRGGAERGSESGSGRPAVRWTPREQRHITLAFLGETPGGAVDELTLELRRSLLRLPAPVVRLRGAGVFSGRTLWVGVQEQRGRAHGERGDRLTALMAVCEEAGALFASRGELLAARDRRRAHVTVGRARDRRRGEGILQHCAAALSVYQGPEWTADEVLLVRSELGAGRGGSALHETLAEIPLSGAAGEARATGETGGDGRGKSDG</sequence>
<keyword evidence="5" id="KW-1185">Reference proteome</keyword>
<keyword evidence="4" id="KW-0436">Ligase</keyword>
<dbReference type="Proteomes" id="UP000608530">
    <property type="component" value="Unassembled WGS sequence"/>
</dbReference>
<comment type="caution">
    <text evidence="4">The sequence shown here is derived from an EMBL/GenBank/DDBJ whole genome shotgun (WGS) entry which is preliminary data.</text>
</comment>
<reference evidence="4" key="1">
    <citation type="submission" date="2020-12" db="EMBL/GenBank/DDBJ databases">
        <title>Leucobacter sp. CAS1, isolated from Chromium sludge.</title>
        <authorList>
            <person name="Xu Z."/>
        </authorList>
    </citation>
    <scope>NUCLEOTIDE SEQUENCE</scope>
    <source>
        <strain evidence="4">CSA1</strain>
    </source>
</reference>
<comment type="similarity">
    <text evidence="2">Belongs to the 2H phosphoesterase superfamily. ThpR family.</text>
</comment>
<comment type="catalytic activity">
    <reaction evidence="2">
        <text>a 3'-end 2',3'-cyclophospho-ribonucleotide-RNA + H2O = a 3'-end 2'-phospho-ribonucleotide-RNA + H(+)</text>
        <dbReference type="Rhea" id="RHEA:11828"/>
        <dbReference type="Rhea" id="RHEA-COMP:10464"/>
        <dbReference type="Rhea" id="RHEA-COMP:17353"/>
        <dbReference type="ChEBI" id="CHEBI:15377"/>
        <dbReference type="ChEBI" id="CHEBI:15378"/>
        <dbReference type="ChEBI" id="CHEBI:83064"/>
        <dbReference type="ChEBI" id="CHEBI:173113"/>
        <dbReference type="EC" id="3.1.4.58"/>
    </reaction>
</comment>
<evidence type="ECO:0000256" key="2">
    <source>
        <dbReference type="HAMAP-Rule" id="MF_01940"/>
    </source>
</evidence>
<dbReference type="RefSeq" id="WP_200115088.1">
    <property type="nucleotide sequence ID" value="NZ_JAEHOH010000010.1"/>
</dbReference>
<name>A0A934UVH0_9MICO</name>
<dbReference type="Gene3D" id="3.90.1140.10">
    <property type="entry name" value="Cyclic phosphodiesterase"/>
    <property type="match status" value="1"/>
</dbReference>
<evidence type="ECO:0000256" key="3">
    <source>
        <dbReference type="SAM" id="MobiDB-lite"/>
    </source>
</evidence>
<dbReference type="SUPFAM" id="SSF55144">
    <property type="entry name" value="LigT-like"/>
    <property type="match status" value="1"/>
</dbReference>
<dbReference type="EC" id="3.1.4.58" evidence="2"/>
<feature type="region of interest" description="Disordered" evidence="3">
    <location>
        <begin position="35"/>
        <end position="56"/>
    </location>
</feature>
<dbReference type="HAMAP" id="MF_01940">
    <property type="entry name" value="RNA_CPDase"/>
    <property type="match status" value="1"/>
</dbReference>